<feature type="region of interest" description="Disordered" evidence="1">
    <location>
        <begin position="20"/>
        <end position="44"/>
    </location>
</feature>
<dbReference type="OrthoDB" id="37029at2759"/>
<organism evidence="2 3">
    <name type="scientific">Seminavis robusta</name>
    <dbReference type="NCBI Taxonomy" id="568900"/>
    <lineage>
        <taxon>Eukaryota</taxon>
        <taxon>Sar</taxon>
        <taxon>Stramenopiles</taxon>
        <taxon>Ochrophyta</taxon>
        <taxon>Bacillariophyta</taxon>
        <taxon>Bacillariophyceae</taxon>
        <taxon>Bacillariophycidae</taxon>
        <taxon>Naviculales</taxon>
        <taxon>Naviculaceae</taxon>
        <taxon>Seminavis</taxon>
    </lineage>
</organism>
<feature type="region of interest" description="Disordered" evidence="1">
    <location>
        <begin position="138"/>
        <end position="186"/>
    </location>
</feature>
<feature type="region of interest" description="Disordered" evidence="1">
    <location>
        <begin position="67"/>
        <end position="96"/>
    </location>
</feature>
<comment type="caution">
    <text evidence="2">The sequence shown here is derived from an EMBL/GenBank/DDBJ whole genome shotgun (WGS) entry which is preliminary data.</text>
</comment>
<evidence type="ECO:0000313" key="3">
    <source>
        <dbReference type="Proteomes" id="UP001153069"/>
    </source>
</evidence>
<reference evidence="2" key="1">
    <citation type="submission" date="2020-06" db="EMBL/GenBank/DDBJ databases">
        <authorList>
            <consortium name="Plant Systems Biology data submission"/>
        </authorList>
    </citation>
    <scope>NUCLEOTIDE SEQUENCE</scope>
    <source>
        <strain evidence="2">D6</strain>
    </source>
</reference>
<feature type="compositionally biased region" description="Polar residues" evidence="1">
    <location>
        <begin position="28"/>
        <end position="44"/>
    </location>
</feature>
<evidence type="ECO:0000256" key="1">
    <source>
        <dbReference type="SAM" id="MobiDB-lite"/>
    </source>
</evidence>
<accession>A0A9N8DCE2</accession>
<keyword evidence="3" id="KW-1185">Reference proteome</keyword>
<gene>
    <name evidence="2" type="ORF">SEMRO_88_G046320.1</name>
</gene>
<evidence type="ECO:0000313" key="2">
    <source>
        <dbReference type="EMBL" id="CAB9500612.1"/>
    </source>
</evidence>
<sequence>MVSPTLPPLRLRLEERRLHDTAAMDPANSPTKSTSVSVPRKLGNSSGKCVRKELLYKLGFENHSQSAFPTLPSNREPSRGSLLGQVQPTTEPLKYDPNFDKILAEKKQRARERASGSNGVFSALGALFAATPQSTTITTTATRDDVESMKPSSLSSMDTELSSDESRRSSSSLSNNSRRPRGLSFNDQVTVVPIPKRDEYSKRIRDRLWVNARDLQAQVARNTVEFASEGWDWKAAYEDDAMYVCAVTGEKVHPVHCETDDH</sequence>
<dbReference type="AlphaFoldDB" id="A0A9N8DCE2"/>
<dbReference type="EMBL" id="CAICTM010000087">
    <property type="protein sequence ID" value="CAB9500612.1"/>
    <property type="molecule type" value="Genomic_DNA"/>
</dbReference>
<dbReference type="Proteomes" id="UP001153069">
    <property type="component" value="Unassembled WGS sequence"/>
</dbReference>
<proteinExistence type="predicted"/>
<protein>
    <submittedName>
        <fullName evidence="2">Uncharacterized protein</fullName>
    </submittedName>
</protein>
<name>A0A9N8DCE2_9STRA</name>